<dbReference type="Gene3D" id="1.10.472.80">
    <property type="entry name" value="Ypt/Rab-GAP domain of gyp1p, domain 3"/>
    <property type="match status" value="1"/>
</dbReference>
<accession>A0A2P6TQH1</accession>
<gene>
    <name evidence="4" type="ORF">C2E21_5176</name>
</gene>
<dbReference type="STRING" id="3076.A0A2P6TQH1"/>
<dbReference type="InterPro" id="IPR045913">
    <property type="entry name" value="TBC20/Gyp8-like"/>
</dbReference>
<evidence type="ECO:0000313" key="4">
    <source>
        <dbReference type="EMBL" id="PRW56252.1"/>
    </source>
</evidence>
<dbReference type="Pfam" id="PF00566">
    <property type="entry name" value="RabGAP-TBC"/>
    <property type="match status" value="1"/>
</dbReference>
<dbReference type="GO" id="GO:0006888">
    <property type="term" value="P:endoplasmic reticulum to Golgi vesicle-mediated transport"/>
    <property type="evidence" value="ECO:0007669"/>
    <property type="project" value="TreeGrafter"/>
</dbReference>
<dbReference type="Proteomes" id="UP000239899">
    <property type="component" value="Unassembled WGS sequence"/>
</dbReference>
<dbReference type="SUPFAM" id="SSF47923">
    <property type="entry name" value="Ypt/Rab-GAP domain of gyp1p"/>
    <property type="match status" value="2"/>
</dbReference>
<keyword evidence="5" id="KW-1185">Reference proteome</keyword>
<evidence type="ECO:0000259" key="3">
    <source>
        <dbReference type="PROSITE" id="PS50086"/>
    </source>
</evidence>
<dbReference type="Gene3D" id="1.10.8.1310">
    <property type="match status" value="1"/>
</dbReference>
<dbReference type="OrthoDB" id="206700at2759"/>
<organism evidence="4 5">
    <name type="scientific">Chlorella sorokiniana</name>
    <name type="common">Freshwater green alga</name>
    <dbReference type="NCBI Taxonomy" id="3076"/>
    <lineage>
        <taxon>Eukaryota</taxon>
        <taxon>Viridiplantae</taxon>
        <taxon>Chlorophyta</taxon>
        <taxon>core chlorophytes</taxon>
        <taxon>Trebouxiophyceae</taxon>
        <taxon>Chlorellales</taxon>
        <taxon>Chlorellaceae</taxon>
        <taxon>Chlorella clade</taxon>
        <taxon>Chlorella</taxon>
    </lineage>
</organism>
<keyword evidence="1" id="KW-0343">GTPase activation</keyword>
<evidence type="ECO:0000256" key="2">
    <source>
        <dbReference type="SAM" id="Phobius"/>
    </source>
</evidence>
<dbReference type="SMART" id="SM00164">
    <property type="entry name" value="TBC"/>
    <property type="match status" value="1"/>
</dbReference>
<proteinExistence type="predicted"/>
<dbReference type="GO" id="GO:0005096">
    <property type="term" value="F:GTPase activator activity"/>
    <property type="evidence" value="ECO:0007669"/>
    <property type="project" value="UniProtKB-KW"/>
</dbReference>
<sequence length="408" mass="44048">MVRKGGPRRPRGSRDEETVRAVNRLLVERPLDITQLRKVAAIRGLVSDSLRARVWPVLLGVEAPLAGEGTTFAARAAAGHKDSNVVACDVERSLWSFTEGWSEEERAAKRAALRRVLDAAVGGNASGVFYYQGLHDIAAVLLFVLGSELAAYRTLRALASTHLRDCTRPDLGAATETLSLLYPILEQCDPELYGYLQGLQEPALEVPYFALSWYMTWFAHDVPSLGQIARLFDLFLSSHPLMPLYVAAVAIKGNRQQVLACGADGLAAYDTLKRMRFLQPGQPTADELAQQAAALYQAVPPAQLARQRGIQLEHSAAIDAYLSCGRWHVPAEPRAARRRFAQQTVLQLQALLRGQPSKAASKAVGVGTAAGSQRRAAVAAAVLTSVTGLAAMGALLLAQLQAGNWGPR</sequence>
<keyword evidence="2" id="KW-0812">Transmembrane</keyword>
<dbReference type="InterPro" id="IPR000195">
    <property type="entry name" value="Rab-GAP-TBC_dom"/>
</dbReference>
<comment type="caution">
    <text evidence="4">The sequence shown here is derived from an EMBL/GenBank/DDBJ whole genome shotgun (WGS) entry which is preliminary data.</text>
</comment>
<name>A0A2P6TQH1_CHLSO</name>
<dbReference type="GO" id="GO:0005789">
    <property type="term" value="C:endoplasmic reticulum membrane"/>
    <property type="evidence" value="ECO:0007669"/>
    <property type="project" value="TreeGrafter"/>
</dbReference>
<dbReference type="InterPro" id="IPR035969">
    <property type="entry name" value="Rab-GAP_TBC_sf"/>
</dbReference>
<keyword evidence="2" id="KW-1133">Transmembrane helix</keyword>
<feature type="domain" description="Rab-GAP TBC" evidence="3">
    <location>
        <begin position="45"/>
        <end position="239"/>
    </location>
</feature>
<dbReference type="PROSITE" id="PS50086">
    <property type="entry name" value="TBC_RABGAP"/>
    <property type="match status" value="1"/>
</dbReference>
<evidence type="ECO:0000313" key="5">
    <source>
        <dbReference type="Proteomes" id="UP000239899"/>
    </source>
</evidence>
<dbReference type="EMBL" id="LHPG02000009">
    <property type="protein sequence ID" value="PRW56252.1"/>
    <property type="molecule type" value="Genomic_DNA"/>
</dbReference>
<feature type="transmembrane region" description="Helical" evidence="2">
    <location>
        <begin position="376"/>
        <end position="398"/>
    </location>
</feature>
<keyword evidence="2" id="KW-0472">Membrane</keyword>
<protein>
    <submittedName>
        <fullName evidence="4">TBC1 domain family member 20</fullName>
    </submittedName>
</protein>
<dbReference type="AlphaFoldDB" id="A0A2P6TQH1"/>
<reference evidence="4 5" key="1">
    <citation type="journal article" date="2018" name="Plant J.">
        <title>Genome sequences of Chlorella sorokiniana UTEX 1602 and Micractinium conductrix SAG 241.80: implications to maltose excretion by a green alga.</title>
        <authorList>
            <person name="Arriola M.B."/>
            <person name="Velmurugan N."/>
            <person name="Zhang Y."/>
            <person name="Plunkett M.H."/>
            <person name="Hondzo H."/>
            <person name="Barney B.M."/>
        </authorList>
    </citation>
    <scope>NUCLEOTIDE SEQUENCE [LARGE SCALE GENOMIC DNA]</scope>
    <source>
        <strain evidence="5">UTEX 1602</strain>
    </source>
</reference>
<dbReference type="PANTHER" id="PTHR20913">
    <property type="entry name" value="TBC1 DOMAIN FAMILY MEMBER 20/GTPASE"/>
    <property type="match status" value="1"/>
</dbReference>
<dbReference type="PANTHER" id="PTHR20913:SF7">
    <property type="entry name" value="RE60063P"/>
    <property type="match status" value="1"/>
</dbReference>
<evidence type="ECO:0000256" key="1">
    <source>
        <dbReference type="ARBA" id="ARBA00022468"/>
    </source>
</evidence>